<feature type="region of interest" description="Disordered" evidence="1">
    <location>
        <begin position="368"/>
        <end position="387"/>
    </location>
</feature>
<feature type="region of interest" description="Disordered" evidence="1">
    <location>
        <begin position="256"/>
        <end position="275"/>
    </location>
</feature>
<organism evidence="3 4">
    <name type="scientific">Candidatus Nitrospira nitrosa</name>
    <dbReference type="NCBI Taxonomy" id="1742972"/>
    <lineage>
        <taxon>Bacteria</taxon>
        <taxon>Pseudomonadati</taxon>
        <taxon>Nitrospirota</taxon>
        <taxon>Nitrospiria</taxon>
        <taxon>Nitrospirales</taxon>
        <taxon>Nitrospiraceae</taxon>
        <taxon>Nitrospira</taxon>
    </lineage>
</organism>
<reference evidence="3 4" key="1">
    <citation type="submission" date="2015-10" db="EMBL/GenBank/DDBJ databases">
        <authorList>
            <person name="Gilbert D.G."/>
        </authorList>
    </citation>
    <scope>NUCLEOTIDE SEQUENCE [LARGE SCALE GENOMIC DNA]</scope>
    <source>
        <strain evidence="3">COMA1</strain>
    </source>
</reference>
<accession>A0A0S4LFX4</accession>
<evidence type="ECO:0000313" key="3">
    <source>
        <dbReference type="EMBL" id="CUS36405.1"/>
    </source>
</evidence>
<evidence type="ECO:0000256" key="1">
    <source>
        <dbReference type="SAM" id="MobiDB-lite"/>
    </source>
</evidence>
<dbReference type="RefSeq" id="WP_090748963.1">
    <property type="nucleotide sequence ID" value="NZ_CZQA01000009.1"/>
</dbReference>
<feature type="domain" description="Spore protein YkvP/CgeB glycosyl transferase-like" evidence="2">
    <location>
        <begin position="278"/>
        <end position="360"/>
    </location>
</feature>
<feature type="domain" description="Spore protein YkvP/CgeB glycosyl transferase-like" evidence="2">
    <location>
        <begin position="172"/>
        <end position="243"/>
    </location>
</feature>
<gene>
    <name evidence="3" type="ORF">COMA1_30039</name>
</gene>
<dbReference type="InterPro" id="IPR055259">
    <property type="entry name" value="YkvP/CgeB_Glyco_trans-like"/>
</dbReference>
<dbReference type="OrthoDB" id="7019976at2"/>
<evidence type="ECO:0000259" key="2">
    <source>
        <dbReference type="Pfam" id="PF13524"/>
    </source>
</evidence>
<protein>
    <recommendedName>
        <fullName evidence="2">Spore protein YkvP/CgeB glycosyl transferase-like domain-containing protein</fullName>
    </recommendedName>
</protein>
<dbReference type="STRING" id="1742972.COMA1_30039"/>
<dbReference type="EMBL" id="CZQA01000009">
    <property type="protein sequence ID" value="CUS36405.1"/>
    <property type="molecule type" value="Genomic_DNA"/>
</dbReference>
<dbReference type="Pfam" id="PF13524">
    <property type="entry name" value="Glyco_trans_1_2"/>
    <property type="match status" value="2"/>
</dbReference>
<name>A0A0S4LFX4_9BACT</name>
<dbReference type="Proteomes" id="UP000199032">
    <property type="component" value="Unassembled WGS sequence"/>
</dbReference>
<evidence type="ECO:0000313" key="4">
    <source>
        <dbReference type="Proteomes" id="UP000199032"/>
    </source>
</evidence>
<feature type="compositionally biased region" description="Polar residues" evidence="1">
    <location>
        <begin position="258"/>
        <end position="275"/>
    </location>
</feature>
<sequence>MRILYVAMKYDYGRRNQGPSFEHYNFYDCLLQMGHDIVYFDFMTLMQEHGRSWMNNRLMEVAKLEKPDMMFTVLFTDEFDASVLRNVTEDVGITSVNWFCDDHWRFERYSRLWAPCFRWVVTTAESALPKYAQMGYHNVIKSQWACNTFLYQRLNLPLEYDVTFIGQPYGQRRQVIEQLRHAGIHVRTWGQGWDEGRASQDEMIKIFNTSRINLNLTASYGANSDDEPEASSRKRHPFGRLFERIPLTSARKGCATGCGQSSTTSEPTVSGLTGHSTEQIKGRNFEVPGTGGFLLTQHAAHLEDYYEPGREVVSFHSTEEMIQKVRYYLTHDAERTAIAEAGYQRTLSNHTYQRRFNDIFAQIGLAEHTDPADGDQPVVAGQTHEVR</sequence>
<proteinExistence type="predicted"/>
<keyword evidence="4" id="KW-1185">Reference proteome</keyword>
<dbReference type="AlphaFoldDB" id="A0A0S4LFX4"/>